<organism evidence="1 2">
    <name type="scientific">Streptomyces chumphonensis</name>
    <dbReference type="NCBI Taxonomy" id="1214925"/>
    <lineage>
        <taxon>Bacteria</taxon>
        <taxon>Bacillati</taxon>
        <taxon>Actinomycetota</taxon>
        <taxon>Actinomycetes</taxon>
        <taxon>Kitasatosporales</taxon>
        <taxon>Streptomycetaceae</taxon>
        <taxon>Streptomyces</taxon>
    </lineage>
</organism>
<gene>
    <name evidence="1" type="ORF">IF129_25210</name>
</gene>
<evidence type="ECO:0000313" key="2">
    <source>
        <dbReference type="Proteomes" id="UP000632289"/>
    </source>
</evidence>
<reference evidence="1" key="1">
    <citation type="submission" date="2020-09" db="EMBL/GenBank/DDBJ databases">
        <title>Secondary metabolite and genome analysis of marine Streptomyces chumphonensis KK1-2T.</title>
        <authorList>
            <person name="Phongsopitanun W."/>
            <person name="Kanchanasin P."/>
            <person name="Pittayakhajonwut P."/>
            <person name="Suwanborirux K."/>
            <person name="Tanasupawat S."/>
        </authorList>
    </citation>
    <scope>NUCLEOTIDE SEQUENCE</scope>
    <source>
        <strain evidence="1">KK1-2</strain>
    </source>
</reference>
<accession>A0A927F3G2</accession>
<protein>
    <submittedName>
        <fullName evidence="1">Uncharacterized protein</fullName>
    </submittedName>
</protein>
<comment type="caution">
    <text evidence="1">The sequence shown here is derived from an EMBL/GenBank/DDBJ whole genome shotgun (WGS) entry which is preliminary data.</text>
</comment>
<evidence type="ECO:0000313" key="1">
    <source>
        <dbReference type="EMBL" id="MBD3934848.1"/>
    </source>
</evidence>
<name>A0A927F3G2_9ACTN</name>
<sequence>MSATVTPLAVLSAVHSPHEAALLAYINDRLPATEWRRADQLARQVWEHALAHADMSTPAWDETAGLPVWLTAAARTVIRRHTAIGAEPPATIAWSALEQMLGRPDTWPAHWHHLLATAGQAALLAQAADDLAATDGEPAPGPLPVALRTAA</sequence>
<dbReference type="Proteomes" id="UP000632289">
    <property type="component" value="Unassembled WGS sequence"/>
</dbReference>
<dbReference type="EMBL" id="JACXYU010000021">
    <property type="protein sequence ID" value="MBD3934848.1"/>
    <property type="molecule type" value="Genomic_DNA"/>
</dbReference>
<proteinExistence type="predicted"/>
<dbReference type="RefSeq" id="WP_191212145.1">
    <property type="nucleotide sequence ID" value="NZ_BAABKL010000005.1"/>
</dbReference>
<dbReference type="AlphaFoldDB" id="A0A927F3G2"/>
<keyword evidence="2" id="KW-1185">Reference proteome</keyword>